<keyword evidence="2" id="KW-1185">Reference proteome</keyword>
<dbReference type="Gene3D" id="2.40.50.140">
    <property type="entry name" value="Nucleic acid-binding proteins"/>
    <property type="match status" value="1"/>
</dbReference>
<dbReference type="EMBL" id="CACRXK020000634">
    <property type="protein sequence ID" value="CAB3983618.1"/>
    <property type="molecule type" value="Genomic_DNA"/>
</dbReference>
<comment type="caution">
    <text evidence="1">The sequence shown here is derived from an EMBL/GenBank/DDBJ whole genome shotgun (WGS) entry which is preliminary data.</text>
</comment>
<organism evidence="1 2">
    <name type="scientific">Paramuricea clavata</name>
    <name type="common">Red gorgonian</name>
    <name type="synonym">Violescent sea-whip</name>
    <dbReference type="NCBI Taxonomy" id="317549"/>
    <lineage>
        <taxon>Eukaryota</taxon>
        <taxon>Metazoa</taxon>
        <taxon>Cnidaria</taxon>
        <taxon>Anthozoa</taxon>
        <taxon>Octocorallia</taxon>
        <taxon>Malacalcyonacea</taxon>
        <taxon>Plexauridae</taxon>
        <taxon>Paramuricea</taxon>
    </lineage>
</organism>
<dbReference type="SUPFAM" id="SSF50249">
    <property type="entry name" value="Nucleic acid-binding proteins"/>
    <property type="match status" value="1"/>
</dbReference>
<name>A0A6S7FVK1_PARCT</name>
<dbReference type="InterPro" id="IPR012340">
    <property type="entry name" value="NA-bd_OB-fold"/>
</dbReference>
<evidence type="ECO:0000313" key="2">
    <source>
        <dbReference type="Proteomes" id="UP001152795"/>
    </source>
</evidence>
<dbReference type="OrthoDB" id="6140809at2759"/>
<accession>A0A6S7FVK1</accession>
<gene>
    <name evidence="1" type="ORF">PACLA_8A024554</name>
</gene>
<dbReference type="Proteomes" id="UP001152795">
    <property type="component" value="Unassembled WGS sequence"/>
</dbReference>
<evidence type="ECO:0000313" key="1">
    <source>
        <dbReference type="EMBL" id="CAB3983618.1"/>
    </source>
</evidence>
<proteinExistence type="predicted"/>
<protein>
    <submittedName>
        <fullName evidence="1">Uncharacterized protein</fullName>
    </submittedName>
</protein>
<dbReference type="AlphaFoldDB" id="A0A6S7FVK1"/>
<sequence length="334" mass="37307">MKKGRNGKDYYSFELQTDEGKLVRSVGFDKNTHAKVNHYHMTGSPVKLVNVNKSKDQIFINSTSSIFEASRDDVKFQKMHDVNSGESSVAISSSINIKLEQLQSLSTNQKVNVEGILSLGLEDPKEVSMRDGRKGLVKEDCVIEDETGTAILHIWQNAIKDCKDGVAYQITNLSVKNFSGEIFLGTTTETSFDKSDFQKEVVKGKEVLSDTEKEITVEEFKLVDKVSSFHMCQNKSCNKRMPAVEHGSAIFKCEACGTSQKLKHVKKAISARICIELEGKDVWLSSFTDVMTTLMSKAGVQKDATVDEVTNALQCMENIPIKYNVRSKYILKAF</sequence>
<reference evidence="1" key="1">
    <citation type="submission" date="2020-04" db="EMBL/GenBank/DDBJ databases">
        <authorList>
            <person name="Alioto T."/>
            <person name="Alioto T."/>
            <person name="Gomez Garrido J."/>
        </authorList>
    </citation>
    <scope>NUCLEOTIDE SEQUENCE</scope>
    <source>
        <strain evidence="1">A484AB</strain>
    </source>
</reference>